<dbReference type="InterPro" id="IPR006295">
    <property type="entry name" value="DNA_primase_DnaG"/>
</dbReference>
<keyword evidence="2 12" id="KW-0639">Primosome</keyword>
<protein>
    <recommendedName>
        <fullName evidence="12 13">DNA primase</fullName>
        <ecNumber evidence="12">2.7.7.101</ecNumber>
    </recommendedName>
</protein>
<proteinExistence type="inferred from homology"/>
<dbReference type="EMBL" id="SHBE01000004">
    <property type="protein sequence ID" value="RZO26473.1"/>
    <property type="molecule type" value="Genomic_DNA"/>
</dbReference>
<dbReference type="EC" id="2.7.7.101" evidence="12"/>
<keyword evidence="9" id="KW-0460">Magnesium</keyword>
<dbReference type="GO" id="GO:0003899">
    <property type="term" value="F:DNA-directed RNA polymerase activity"/>
    <property type="evidence" value="ECO:0007669"/>
    <property type="project" value="UniProtKB-UniRule"/>
</dbReference>
<dbReference type="CDD" id="cd03364">
    <property type="entry name" value="TOPRIM_DnaG_primases"/>
    <property type="match status" value="1"/>
</dbReference>
<evidence type="ECO:0000256" key="12">
    <source>
        <dbReference type="HAMAP-Rule" id="MF_00974"/>
    </source>
</evidence>
<dbReference type="Pfam" id="PF13662">
    <property type="entry name" value="Toprim_4"/>
    <property type="match status" value="1"/>
</dbReference>
<evidence type="ECO:0000256" key="7">
    <source>
        <dbReference type="ARBA" id="ARBA00022771"/>
    </source>
</evidence>
<dbReference type="Pfam" id="PF01807">
    <property type="entry name" value="Zn_ribbon_DnaG"/>
    <property type="match status" value="1"/>
</dbReference>
<evidence type="ECO:0000256" key="10">
    <source>
        <dbReference type="ARBA" id="ARBA00023125"/>
    </source>
</evidence>
<evidence type="ECO:0000256" key="5">
    <source>
        <dbReference type="ARBA" id="ARBA00022705"/>
    </source>
</evidence>
<comment type="caution">
    <text evidence="16">The sequence shown here is derived from an EMBL/GenBank/DDBJ whole genome shotgun (WGS) entry which is preliminary data.</text>
</comment>
<feature type="zinc finger region" description="CHC2-type" evidence="12 14">
    <location>
        <begin position="40"/>
        <end position="64"/>
    </location>
</feature>
<reference evidence="16 17" key="1">
    <citation type="submission" date="2019-02" db="EMBL/GenBank/DDBJ databases">
        <title>Prokaryotic population dynamics and viral predation in marine succession experiment using metagenomics: the confinement effect.</title>
        <authorList>
            <person name="Haro-Moreno J.M."/>
            <person name="Rodriguez-Valera F."/>
            <person name="Lopez-Perez M."/>
        </authorList>
    </citation>
    <scope>NUCLEOTIDE SEQUENCE [LARGE SCALE GENOMIC DNA]</scope>
    <source>
        <strain evidence="16">MED-G159</strain>
    </source>
</reference>
<keyword evidence="5 12" id="KW-0235">DNA replication</keyword>
<dbReference type="Gene3D" id="3.90.980.10">
    <property type="entry name" value="DNA primase, catalytic core, N-terminal domain"/>
    <property type="match status" value="1"/>
</dbReference>
<accession>A0A520MZ69</accession>
<dbReference type="NCBIfam" id="TIGR01391">
    <property type="entry name" value="dnaG"/>
    <property type="match status" value="1"/>
</dbReference>
<evidence type="ECO:0000256" key="4">
    <source>
        <dbReference type="ARBA" id="ARBA00022695"/>
    </source>
</evidence>
<dbReference type="FunFam" id="3.90.580.10:FF:000001">
    <property type="entry name" value="DNA primase"/>
    <property type="match status" value="1"/>
</dbReference>
<comment type="cofactor">
    <cofactor evidence="12 13 14">
        <name>Zn(2+)</name>
        <dbReference type="ChEBI" id="CHEBI:29105"/>
    </cofactor>
    <text evidence="12 13 14">Binds 1 zinc ion per monomer.</text>
</comment>
<dbReference type="PANTHER" id="PTHR30313:SF2">
    <property type="entry name" value="DNA PRIMASE"/>
    <property type="match status" value="1"/>
</dbReference>
<dbReference type="SMART" id="SM00400">
    <property type="entry name" value="ZnF_CHCC"/>
    <property type="match status" value="1"/>
</dbReference>
<dbReference type="GO" id="GO:0008270">
    <property type="term" value="F:zinc ion binding"/>
    <property type="evidence" value="ECO:0007669"/>
    <property type="project" value="UniProtKB-UniRule"/>
</dbReference>
<dbReference type="Gene3D" id="3.40.1360.10">
    <property type="match status" value="1"/>
</dbReference>
<dbReference type="InterPro" id="IPR034151">
    <property type="entry name" value="TOPRIM_DnaG_bac"/>
</dbReference>
<keyword evidence="8 12" id="KW-0862">Zinc</keyword>
<dbReference type="GO" id="GO:0000428">
    <property type="term" value="C:DNA-directed RNA polymerase complex"/>
    <property type="evidence" value="ECO:0007669"/>
    <property type="project" value="UniProtKB-KW"/>
</dbReference>
<keyword evidence="3 12" id="KW-0808">Transferase</keyword>
<keyword evidence="7 12" id="KW-0863">Zinc-finger</keyword>
<keyword evidence="10 12" id="KW-0238">DNA-binding</keyword>
<evidence type="ECO:0000256" key="8">
    <source>
        <dbReference type="ARBA" id="ARBA00022833"/>
    </source>
</evidence>
<dbReference type="InterPro" id="IPR037068">
    <property type="entry name" value="DNA_primase_core_N_sf"/>
</dbReference>
<dbReference type="SUPFAM" id="SSF56731">
    <property type="entry name" value="DNA primase core"/>
    <property type="match status" value="1"/>
</dbReference>
<dbReference type="AlphaFoldDB" id="A0A520MZ69"/>
<evidence type="ECO:0000256" key="13">
    <source>
        <dbReference type="PIRNR" id="PIRNR002811"/>
    </source>
</evidence>
<dbReference type="GO" id="GO:0003677">
    <property type="term" value="F:DNA binding"/>
    <property type="evidence" value="ECO:0007669"/>
    <property type="project" value="UniProtKB-KW"/>
</dbReference>
<dbReference type="InterPro" id="IPR013264">
    <property type="entry name" value="DNAG_N"/>
</dbReference>
<gene>
    <name evidence="12" type="primary">dnaG</name>
    <name evidence="16" type="ORF">EVA92_02955</name>
</gene>
<name>A0A520MZ69_9GAMM</name>
<dbReference type="Pfam" id="PF08275">
    <property type="entry name" value="DNAG_N"/>
    <property type="match status" value="1"/>
</dbReference>
<sequence>MSNSIPRDFIDRLVDETDIVNLLGQYLSLTKKGNNYVCCCPFHEEKTPSFTISPQKSIYHCFGCGKGGNVITFLQDYEGLTFIESLEKLAEINNLQLPKGSQKEAFDNSEVYEINKYVAQHYFEYFSRNKDSKPSKYLISRGIDGKTAKKYFIGYAEMNQNNLLKELLKKFNEKSILDSGVFLKNDKGLYPFFRNRIIFPIQNAKGKFIGFGGRSIDESMPKYLNSKDSKFFRKNKELYGLNHARGSKSYEYFLVVEGYMDVNILSKNGIDIGVASLGTAFSNSHIQSLFRLKKKVIFCFDSDEAGLKAAWRALQITVSYSIDDKIARFMFLPEGEDPDSFINKEGPKEFLKRIDRAMDIETFIFNFLKRGKDLESSEDIRLIIFEFKKVFSLIKSEALKDTLLNKFSKSLDINKNSLISEPIAKKVPPKVSNDKLEQKLHQRHFLLILYLYENYADSIKEIDKDFQEFFLSASETSEEIKELKQAIMAIRSDSSERTNYALYAEAMMLEIKLSKEEAISEYFRVTDEIRLIFDDKFIEYLKKLAKNHNLTAFRKENLQKLLNLRDNTSDQENELIQFLNTYN</sequence>
<keyword evidence="6 12" id="KW-0479">Metal-binding</keyword>
<evidence type="ECO:0000256" key="3">
    <source>
        <dbReference type="ARBA" id="ARBA00022679"/>
    </source>
</evidence>
<dbReference type="SMART" id="SM00493">
    <property type="entry name" value="TOPRIM"/>
    <property type="match status" value="1"/>
</dbReference>
<dbReference type="SUPFAM" id="SSF57783">
    <property type="entry name" value="Zinc beta-ribbon"/>
    <property type="match status" value="1"/>
</dbReference>
<keyword evidence="11 12" id="KW-0804">Transcription</keyword>
<dbReference type="Proteomes" id="UP000315825">
    <property type="component" value="Unassembled WGS sequence"/>
</dbReference>
<evidence type="ECO:0000256" key="11">
    <source>
        <dbReference type="ARBA" id="ARBA00023163"/>
    </source>
</evidence>
<dbReference type="GO" id="GO:0006269">
    <property type="term" value="P:DNA replication, synthesis of primer"/>
    <property type="evidence" value="ECO:0007669"/>
    <property type="project" value="UniProtKB-UniRule"/>
</dbReference>
<dbReference type="GO" id="GO:1990077">
    <property type="term" value="C:primosome complex"/>
    <property type="evidence" value="ECO:0007669"/>
    <property type="project" value="UniProtKB-KW"/>
</dbReference>
<dbReference type="GO" id="GO:0005737">
    <property type="term" value="C:cytoplasm"/>
    <property type="evidence" value="ECO:0007669"/>
    <property type="project" value="TreeGrafter"/>
</dbReference>
<comment type="subunit">
    <text evidence="12">Monomer. Interacts with DnaB.</text>
</comment>
<dbReference type="HAMAP" id="MF_00974">
    <property type="entry name" value="DNA_primase_DnaG"/>
    <property type="match status" value="1"/>
</dbReference>
<comment type="domain">
    <text evidence="12">Contains an N-terminal zinc-binding domain, a central core domain that contains the primase activity, and a C-terminal DnaB-binding domain.</text>
</comment>
<evidence type="ECO:0000256" key="14">
    <source>
        <dbReference type="PIRSR" id="PIRSR002811-1"/>
    </source>
</evidence>
<evidence type="ECO:0000256" key="9">
    <source>
        <dbReference type="ARBA" id="ARBA00022842"/>
    </source>
</evidence>
<feature type="domain" description="Toprim" evidence="15">
    <location>
        <begin position="251"/>
        <end position="333"/>
    </location>
</feature>
<evidence type="ECO:0000313" key="17">
    <source>
        <dbReference type="Proteomes" id="UP000315825"/>
    </source>
</evidence>
<dbReference type="InterPro" id="IPR036977">
    <property type="entry name" value="DNA_primase_Znf_CHC2"/>
</dbReference>
<evidence type="ECO:0000256" key="1">
    <source>
        <dbReference type="ARBA" id="ARBA00022478"/>
    </source>
</evidence>
<comment type="similarity">
    <text evidence="12 13">Belongs to the DnaG primase family.</text>
</comment>
<dbReference type="PROSITE" id="PS50880">
    <property type="entry name" value="TOPRIM"/>
    <property type="match status" value="1"/>
</dbReference>
<organism evidence="16 17">
    <name type="scientific">SAR86 cluster bacterium</name>
    <dbReference type="NCBI Taxonomy" id="2030880"/>
    <lineage>
        <taxon>Bacteria</taxon>
        <taxon>Pseudomonadati</taxon>
        <taxon>Pseudomonadota</taxon>
        <taxon>Gammaproteobacteria</taxon>
        <taxon>SAR86 cluster</taxon>
    </lineage>
</organism>
<comment type="catalytic activity">
    <reaction evidence="12">
        <text>ssDNA + n NTP = ssDNA/pppN(pN)n-1 hybrid + (n-1) diphosphate.</text>
        <dbReference type="EC" id="2.7.7.101"/>
    </reaction>
</comment>
<evidence type="ECO:0000313" key="16">
    <source>
        <dbReference type="EMBL" id="RZO26473.1"/>
    </source>
</evidence>
<evidence type="ECO:0000256" key="2">
    <source>
        <dbReference type="ARBA" id="ARBA00022515"/>
    </source>
</evidence>
<dbReference type="Gene3D" id="3.90.580.10">
    <property type="entry name" value="Zinc finger, CHC2-type domain"/>
    <property type="match status" value="1"/>
</dbReference>
<dbReference type="InterPro" id="IPR006171">
    <property type="entry name" value="TOPRIM_dom"/>
</dbReference>
<evidence type="ECO:0000256" key="6">
    <source>
        <dbReference type="ARBA" id="ARBA00022723"/>
    </source>
</evidence>
<dbReference type="FunFam" id="3.40.1360.10:FF:000002">
    <property type="entry name" value="DNA primase"/>
    <property type="match status" value="1"/>
</dbReference>
<dbReference type="InterPro" id="IPR030846">
    <property type="entry name" value="DnaG_bac"/>
</dbReference>
<keyword evidence="4 12" id="KW-0548">Nucleotidyltransferase</keyword>
<comment type="function">
    <text evidence="12 13">RNA polymerase that catalyzes the synthesis of short RNA molecules used as primers for DNA polymerase during DNA replication.</text>
</comment>
<evidence type="ECO:0000259" key="15">
    <source>
        <dbReference type="PROSITE" id="PS50880"/>
    </source>
</evidence>
<dbReference type="InterPro" id="IPR050219">
    <property type="entry name" value="DnaG_primase"/>
</dbReference>
<dbReference type="PIRSF" id="PIRSF002811">
    <property type="entry name" value="DnaG"/>
    <property type="match status" value="1"/>
</dbReference>
<dbReference type="InterPro" id="IPR002694">
    <property type="entry name" value="Znf_CHC2"/>
</dbReference>
<keyword evidence="1 12" id="KW-0240">DNA-directed RNA polymerase</keyword>
<dbReference type="PANTHER" id="PTHR30313">
    <property type="entry name" value="DNA PRIMASE"/>
    <property type="match status" value="1"/>
</dbReference>